<evidence type="ECO:0000256" key="1">
    <source>
        <dbReference type="SAM" id="Phobius"/>
    </source>
</evidence>
<dbReference type="InterPro" id="IPR021762">
    <property type="entry name" value="DUF3325"/>
</dbReference>
<name>A0A433MFQ0_9BURK</name>
<keyword evidence="1" id="KW-0812">Transmembrane</keyword>
<dbReference type="EMBL" id="RXFT01000002">
    <property type="protein sequence ID" value="RUR66789.1"/>
    <property type="molecule type" value="Genomic_DNA"/>
</dbReference>
<organism evidence="2 3">
    <name type="scientific">Variovorax guangxiensis</name>
    <dbReference type="NCBI Taxonomy" id="1775474"/>
    <lineage>
        <taxon>Bacteria</taxon>
        <taxon>Pseudomonadati</taxon>
        <taxon>Pseudomonadota</taxon>
        <taxon>Betaproteobacteria</taxon>
        <taxon>Burkholderiales</taxon>
        <taxon>Comamonadaceae</taxon>
        <taxon>Variovorax</taxon>
    </lineage>
</organism>
<dbReference type="RefSeq" id="WP_126020928.1">
    <property type="nucleotide sequence ID" value="NZ_RXFT01000002.1"/>
</dbReference>
<evidence type="ECO:0000313" key="2">
    <source>
        <dbReference type="EMBL" id="RUR66789.1"/>
    </source>
</evidence>
<comment type="caution">
    <text evidence="2">The sequence shown here is derived from an EMBL/GenBank/DDBJ whole genome shotgun (WGS) entry which is preliminary data.</text>
</comment>
<gene>
    <name evidence="2" type="ORF">EJP67_06890</name>
</gene>
<feature type="transmembrane region" description="Helical" evidence="1">
    <location>
        <begin position="97"/>
        <end position="115"/>
    </location>
</feature>
<protein>
    <submittedName>
        <fullName evidence="2">DUF3325 family protein</fullName>
    </submittedName>
</protein>
<feature type="transmembrane region" description="Helical" evidence="1">
    <location>
        <begin position="44"/>
        <end position="64"/>
    </location>
</feature>
<feature type="transmembrane region" description="Helical" evidence="1">
    <location>
        <begin position="6"/>
        <end position="23"/>
    </location>
</feature>
<sequence>MDSSLLSLVFAASLAGFCALSLAMDRHSEDVYGRGSTPGPWRRWLQLGGALLLCLSLGASLRAAGSAIGWVLWLGALTAAAWSTVGLLSYAPRRFHWIAFAATAVALCSLLASLLPPSSAPLTP</sequence>
<accession>A0A433MFQ0</accession>
<dbReference type="OrthoDB" id="8858882at2"/>
<keyword evidence="1" id="KW-1133">Transmembrane helix</keyword>
<reference evidence="2 3" key="1">
    <citation type="submission" date="2018-12" db="EMBL/GenBank/DDBJ databases">
        <title>The genome sequences of Variovorax guangxiensis DSM 27352.</title>
        <authorList>
            <person name="Gao J."/>
            <person name="Sun J."/>
        </authorList>
    </citation>
    <scope>NUCLEOTIDE SEQUENCE [LARGE SCALE GENOMIC DNA]</scope>
    <source>
        <strain evidence="2 3">DSM 27352</strain>
    </source>
</reference>
<dbReference type="AlphaFoldDB" id="A0A433MFQ0"/>
<dbReference type="Proteomes" id="UP000281118">
    <property type="component" value="Unassembled WGS sequence"/>
</dbReference>
<evidence type="ECO:0000313" key="3">
    <source>
        <dbReference type="Proteomes" id="UP000281118"/>
    </source>
</evidence>
<dbReference type="Pfam" id="PF11804">
    <property type="entry name" value="DUF3325"/>
    <property type="match status" value="1"/>
</dbReference>
<feature type="transmembrane region" description="Helical" evidence="1">
    <location>
        <begin position="70"/>
        <end position="90"/>
    </location>
</feature>
<keyword evidence="1" id="KW-0472">Membrane</keyword>
<proteinExistence type="predicted"/>